<feature type="domain" description="Ig-like" evidence="3">
    <location>
        <begin position="116"/>
        <end position="152"/>
    </location>
</feature>
<dbReference type="GO" id="GO:0098609">
    <property type="term" value="P:cell-cell adhesion"/>
    <property type="evidence" value="ECO:0007669"/>
    <property type="project" value="TreeGrafter"/>
</dbReference>
<evidence type="ECO:0000313" key="5">
    <source>
        <dbReference type="EMBL" id="VVD03754.1"/>
    </source>
</evidence>
<dbReference type="Pfam" id="PF13927">
    <property type="entry name" value="Ig_3"/>
    <property type="match status" value="1"/>
</dbReference>
<dbReference type="Pfam" id="PF00047">
    <property type="entry name" value="ig"/>
    <property type="match status" value="1"/>
</dbReference>
<evidence type="ECO:0000259" key="4">
    <source>
        <dbReference type="PROSITE" id="PS50853"/>
    </source>
</evidence>
<dbReference type="InterPro" id="IPR003598">
    <property type="entry name" value="Ig_sub2"/>
</dbReference>
<protein>
    <submittedName>
        <fullName evidence="5">Uncharacterized protein</fullName>
    </submittedName>
</protein>
<dbReference type="InterPro" id="IPR036116">
    <property type="entry name" value="FN3_sf"/>
</dbReference>
<gene>
    <name evidence="5" type="ORF">LSINAPIS_LOCUS13679</name>
</gene>
<dbReference type="InterPro" id="IPR003599">
    <property type="entry name" value="Ig_sub"/>
</dbReference>
<sequence>MKSSILKIPECHACFASDLEAVHKIRTGSTFYLECRCDDPTSSRISLKWLDTHDKEIQPSGPGTKSNVYTEWWDEITYSLYITNISKSISGTYKCVTEYNGREYSRSYTLEAYDLPYFVNTDATQYVVSGSDALINCKARGETDPLISWHKDHDEPIEVLVPPVILEFDNITATEGSTVQIACKARGLPTPKINLLYLGEEPEDQRIVWSSNNTSEIETEFYLTFLQVNRSHEGSYICNATNDVESVYSEMFMTVYYKPYFNKPIENIWGWSGNPVNLTCDYESNPPSNISWRLIVENENKVPVEVDDTIQYGIYECTAGNDYGEAKKIIVFLEGFAPPPVRNVTVLNVTATSATFNIDGPEEITGPPIVGFTSEYDVAENFDVTNIHINRTWSLDRPYRINKLRPNSSYFIRFAAVNDVGGGAWSDFIEFVTLEK</sequence>
<feature type="domain" description="Ig-like" evidence="3">
    <location>
        <begin position="259"/>
        <end position="330"/>
    </location>
</feature>
<dbReference type="PROSITE" id="PS50835">
    <property type="entry name" value="IG_LIKE"/>
    <property type="match status" value="4"/>
</dbReference>
<evidence type="ECO:0000259" key="3">
    <source>
        <dbReference type="PROSITE" id="PS50835"/>
    </source>
</evidence>
<dbReference type="InterPro" id="IPR013783">
    <property type="entry name" value="Ig-like_fold"/>
</dbReference>
<dbReference type="InterPro" id="IPR003961">
    <property type="entry name" value="FN3_dom"/>
</dbReference>
<proteinExistence type="predicted"/>
<dbReference type="SMART" id="SM00060">
    <property type="entry name" value="FN3"/>
    <property type="match status" value="1"/>
</dbReference>
<organism evidence="5 6">
    <name type="scientific">Leptidea sinapis</name>
    <dbReference type="NCBI Taxonomy" id="189913"/>
    <lineage>
        <taxon>Eukaryota</taxon>
        <taxon>Metazoa</taxon>
        <taxon>Ecdysozoa</taxon>
        <taxon>Arthropoda</taxon>
        <taxon>Hexapoda</taxon>
        <taxon>Insecta</taxon>
        <taxon>Pterygota</taxon>
        <taxon>Neoptera</taxon>
        <taxon>Endopterygota</taxon>
        <taxon>Lepidoptera</taxon>
        <taxon>Glossata</taxon>
        <taxon>Ditrysia</taxon>
        <taxon>Papilionoidea</taxon>
        <taxon>Pieridae</taxon>
        <taxon>Dismorphiinae</taxon>
        <taxon>Leptidea</taxon>
    </lineage>
</organism>
<dbReference type="SMART" id="SM00409">
    <property type="entry name" value="IG"/>
    <property type="match status" value="3"/>
</dbReference>
<dbReference type="InterPro" id="IPR036179">
    <property type="entry name" value="Ig-like_dom_sf"/>
</dbReference>
<keyword evidence="2" id="KW-1015">Disulfide bond</keyword>
<dbReference type="SUPFAM" id="SSF48726">
    <property type="entry name" value="Immunoglobulin"/>
    <property type="match status" value="4"/>
</dbReference>
<keyword evidence="6" id="KW-1185">Reference proteome</keyword>
<dbReference type="SUPFAM" id="SSF49265">
    <property type="entry name" value="Fibronectin type III"/>
    <property type="match status" value="1"/>
</dbReference>
<evidence type="ECO:0000313" key="6">
    <source>
        <dbReference type="Proteomes" id="UP000324832"/>
    </source>
</evidence>
<dbReference type="Pfam" id="PF00041">
    <property type="entry name" value="fn3"/>
    <property type="match status" value="1"/>
</dbReference>
<dbReference type="PANTHER" id="PTHR44170:SF56">
    <property type="entry name" value="FIBRONECTIN TYPE-III DOMAIN-CONTAINING PROTEIN"/>
    <property type="match status" value="1"/>
</dbReference>
<dbReference type="Proteomes" id="UP000324832">
    <property type="component" value="Unassembled WGS sequence"/>
</dbReference>
<feature type="domain" description="Fibronectin type-III" evidence="4">
    <location>
        <begin position="340"/>
        <end position="436"/>
    </location>
</feature>
<dbReference type="SMART" id="SM00408">
    <property type="entry name" value="IGc2"/>
    <property type="match status" value="2"/>
</dbReference>
<name>A0A5E4R3F3_9NEOP</name>
<dbReference type="CDD" id="cd00063">
    <property type="entry name" value="FN3"/>
    <property type="match status" value="1"/>
</dbReference>
<accession>A0A5E4R3F3</accession>
<dbReference type="InterPro" id="IPR013151">
    <property type="entry name" value="Immunoglobulin_dom"/>
</dbReference>
<feature type="domain" description="Ig-like" evidence="3">
    <location>
        <begin position="9"/>
        <end position="111"/>
    </location>
</feature>
<dbReference type="PANTHER" id="PTHR44170">
    <property type="entry name" value="PROTEIN SIDEKICK"/>
    <property type="match status" value="1"/>
</dbReference>
<keyword evidence="1" id="KW-0677">Repeat</keyword>
<evidence type="ECO:0000256" key="2">
    <source>
        <dbReference type="ARBA" id="ARBA00023157"/>
    </source>
</evidence>
<reference evidence="5 6" key="1">
    <citation type="submission" date="2017-07" db="EMBL/GenBank/DDBJ databases">
        <authorList>
            <person name="Talla V."/>
            <person name="Backstrom N."/>
        </authorList>
    </citation>
    <scope>NUCLEOTIDE SEQUENCE [LARGE SCALE GENOMIC DNA]</scope>
</reference>
<evidence type="ECO:0000256" key="1">
    <source>
        <dbReference type="ARBA" id="ARBA00022737"/>
    </source>
</evidence>
<dbReference type="Gene3D" id="2.60.40.10">
    <property type="entry name" value="Immunoglobulins"/>
    <property type="match status" value="4"/>
</dbReference>
<dbReference type="PROSITE" id="PS50853">
    <property type="entry name" value="FN3"/>
    <property type="match status" value="1"/>
</dbReference>
<dbReference type="InterPro" id="IPR007110">
    <property type="entry name" value="Ig-like_dom"/>
</dbReference>
<dbReference type="AlphaFoldDB" id="A0A5E4R3F3"/>
<dbReference type="EMBL" id="FZQP02006794">
    <property type="protein sequence ID" value="VVD03754.1"/>
    <property type="molecule type" value="Genomic_DNA"/>
</dbReference>
<feature type="domain" description="Ig-like" evidence="3">
    <location>
        <begin position="162"/>
        <end position="254"/>
    </location>
</feature>